<organism evidence="2 4">
    <name type="scientific">Yersinia rochesterensis</name>
    <dbReference type="NCBI Taxonomy" id="1604335"/>
    <lineage>
        <taxon>Bacteria</taxon>
        <taxon>Pseudomonadati</taxon>
        <taxon>Pseudomonadota</taxon>
        <taxon>Gammaproteobacteria</taxon>
        <taxon>Enterobacterales</taxon>
        <taxon>Yersiniaceae</taxon>
        <taxon>Yersinia</taxon>
    </lineage>
</organism>
<accession>A0A8D4N5F5</accession>
<name>A0A8D4N5F5_9GAMM</name>
<protein>
    <submittedName>
        <fullName evidence="2">Uncharacterized protein</fullName>
    </submittedName>
</protein>
<dbReference type="AlphaFoldDB" id="A0A8D4N5F5"/>
<reference evidence="2 4" key="2">
    <citation type="submission" date="2018-09" db="EMBL/GenBank/DDBJ databases">
        <title>Yersinia kristensenii subsp. rochesterensis subsp. nov., Isolated from Human Feces.</title>
        <authorList>
            <person name="Cunningham S.A."/>
            <person name="Jeraldo P."/>
            <person name="Patel R."/>
        </authorList>
    </citation>
    <scope>NUCLEOTIDE SEQUENCE [LARGE SCALE GENOMIC DNA]</scope>
    <source>
        <strain evidence="2 4">ATCC BAA-2637</strain>
    </source>
</reference>
<dbReference type="EMBL" id="CP009997">
    <property type="protein sequence ID" value="AJJ37320.1"/>
    <property type="molecule type" value="Genomic_DNA"/>
</dbReference>
<dbReference type="Proteomes" id="UP000265864">
    <property type="component" value="Chromosome"/>
</dbReference>
<keyword evidence="3" id="KW-1185">Reference proteome</keyword>
<evidence type="ECO:0000313" key="2">
    <source>
        <dbReference type="EMBL" id="AYD43673.1"/>
    </source>
</evidence>
<evidence type="ECO:0000313" key="1">
    <source>
        <dbReference type="EMBL" id="AJJ37320.1"/>
    </source>
</evidence>
<evidence type="ECO:0000313" key="4">
    <source>
        <dbReference type="Proteomes" id="UP000265864"/>
    </source>
</evidence>
<sequence length="97" mass="10605">MVEAGDIFYLGYTEQHVLAILLWFKMSGVGWGKLASVPGRAFVGDTANTYPRHCNGSPAPAALSGTVLSFTTFQSEEHIFGAVIWPFAYSNVLRHNL</sequence>
<evidence type="ECO:0000313" key="3">
    <source>
        <dbReference type="Proteomes" id="UP000031883"/>
    </source>
</evidence>
<proteinExistence type="predicted"/>
<gene>
    <name evidence="1" type="ORF">CH54_890</name>
    <name evidence="2" type="ORF">DXZ79_08125</name>
</gene>
<dbReference type="EMBL" id="CP032482">
    <property type="protein sequence ID" value="AYD43673.1"/>
    <property type="molecule type" value="Genomic_DNA"/>
</dbReference>
<dbReference type="Proteomes" id="UP000031883">
    <property type="component" value="Chromosome"/>
</dbReference>
<reference evidence="1 3" key="1">
    <citation type="journal article" date="2015" name="Genome Announc.">
        <title>Thirty-Two Complete Genome Assemblies of Nine Yersinia Species, Including Y. pestis, Y. pseudotuberculosis, and Y. enterocolitica.</title>
        <authorList>
            <person name="Johnson S.L."/>
            <person name="Daligault H.E."/>
            <person name="Davenport K.W."/>
            <person name="Jaissle J."/>
            <person name="Frey K.G."/>
            <person name="Ladner J.T."/>
            <person name="Broomall S.M."/>
            <person name="Bishop-Lilly K.A."/>
            <person name="Bruce D.C."/>
            <person name="Coyne S.R."/>
            <person name="Gibbons H.S."/>
            <person name="Lo C.C."/>
            <person name="Munk A.C."/>
            <person name="Rosenzweig C.N."/>
            <person name="Koroleva G.I."/>
            <person name="Palacios G.F."/>
            <person name="Redden C.L."/>
            <person name="Xu Y."/>
            <person name="Minogue T.D."/>
            <person name="Chain P.S."/>
        </authorList>
    </citation>
    <scope>NUCLEOTIDE SEQUENCE [LARGE SCALE GENOMIC DNA]</scope>
    <source>
        <strain evidence="1 3">Y231</strain>
    </source>
</reference>